<dbReference type="Pfam" id="PF01797">
    <property type="entry name" value="Y1_Tnp"/>
    <property type="match status" value="1"/>
</dbReference>
<dbReference type="Gene3D" id="3.30.70.1290">
    <property type="entry name" value="Transposase IS200-like"/>
    <property type="match status" value="1"/>
</dbReference>
<dbReference type="PANTHER" id="PTHR34322">
    <property type="entry name" value="TRANSPOSASE, Y1_TNP DOMAIN-CONTAINING"/>
    <property type="match status" value="1"/>
</dbReference>
<protein>
    <recommendedName>
        <fullName evidence="1">Transposase IS200-like domain-containing protein</fullName>
    </recommendedName>
</protein>
<comment type="caution">
    <text evidence="2">The sequence shown here is derived from an EMBL/GenBank/DDBJ whole genome shotgun (WGS) entry which is preliminary data.</text>
</comment>
<dbReference type="GO" id="GO:0006313">
    <property type="term" value="P:DNA transposition"/>
    <property type="evidence" value="ECO:0007669"/>
    <property type="project" value="InterPro"/>
</dbReference>
<dbReference type="EMBL" id="MHCX01000048">
    <property type="protein sequence ID" value="OGY28569.1"/>
    <property type="molecule type" value="Genomic_DNA"/>
</dbReference>
<feature type="domain" description="Transposase IS200-like" evidence="1">
    <location>
        <begin position="9"/>
        <end position="148"/>
    </location>
</feature>
<dbReference type="InterPro" id="IPR036515">
    <property type="entry name" value="Transposase_17_sf"/>
</dbReference>
<name>A0A1G1WLH7_9BACT</name>
<dbReference type="Proteomes" id="UP000177821">
    <property type="component" value="Unassembled WGS sequence"/>
</dbReference>
<accession>A0A1G1WLH7</accession>
<evidence type="ECO:0000313" key="3">
    <source>
        <dbReference type="Proteomes" id="UP000177821"/>
    </source>
</evidence>
<dbReference type="PANTHER" id="PTHR34322:SF2">
    <property type="entry name" value="TRANSPOSASE IS200-LIKE DOMAIN-CONTAINING PROTEIN"/>
    <property type="match status" value="1"/>
</dbReference>
<dbReference type="SUPFAM" id="SSF143422">
    <property type="entry name" value="Transposase IS200-like"/>
    <property type="match status" value="1"/>
</dbReference>
<dbReference type="AlphaFoldDB" id="A0A1G1WLH7"/>
<proteinExistence type="predicted"/>
<dbReference type="GO" id="GO:0003677">
    <property type="term" value="F:DNA binding"/>
    <property type="evidence" value="ECO:0007669"/>
    <property type="project" value="InterPro"/>
</dbReference>
<dbReference type="InterPro" id="IPR002686">
    <property type="entry name" value="Transposase_17"/>
</dbReference>
<sequence length="219" mass="25966">MPTRKVPLVNDHYYHIFNLGVARQPIFHDKRDYSRFLRTMDYYRYENPSPKFSTYIASIASEKPISGKGSKIIDLISYCLMPNHFHFLLKQNMDKGIIDFIRKLCNSYAKYFNVKSERIGPLFQGEFKSVLIETEEQLLHVQRYVHLNPYSSVVVNDVEENSKYPYSSLHEYVNPSKSDITNQDIIMHHFSDLYQYKSFIDDQADYQRTLNNIKHLTLE</sequence>
<reference evidence="2 3" key="1">
    <citation type="journal article" date="2016" name="Nat. Commun.">
        <title>Thousands of microbial genomes shed light on interconnected biogeochemical processes in an aquifer system.</title>
        <authorList>
            <person name="Anantharaman K."/>
            <person name="Brown C.T."/>
            <person name="Hug L.A."/>
            <person name="Sharon I."/>
            <person name="Castelle C.J."/>
            <person name="Probst A.J."/>
            <person name="Thomas B.C."/>
            <person name="Singh A."/>
            <person name="Wilkins M.J."/>
            <person name="Karaoz U."/>
            <person name="Brodie E.L."/>
            <person name="Williams K.H."/>
            <person name="Hubbard S.S."/>
            <person name="Banfield J.F."/>
        </authorList>
    </citation>
    <scope>NUCLEOTIDE SEQUENCE [LARGE SCALE GENOMIC DNA]</scope>
</reference>
<evidence type="ECO:0000313" key="2">
    <source>
        <dbReference type="EMBL" id="OGY28569.1"/>
    </source>
</evidence>
<dbReference type="SMART" id="SM01321">
    <property type="entry name" value="Y1_Tnp"/>
    <property type="match status" value="1"/>
</dbReference>
<gene>
    <name evidence="2" type="ORF">A3J50_04015</name>
</gene>
<dbReference type="GO" id="GO:0004803">
    <property type="term" value="F:transposase activity"/>
    <property type="evidence" value="ECO:0007669"/>
    <property type="project" value="InterPro"/>
</dbReference>
<organism evidence="2 3">
    <name type="scientific">Candidatus Woykebacteria bacterium RIFCSPHIGHO2_02_FULL_43_16b</name>
    <dbReference type="NCBI Taxonomy" id="1802601"/>
    <lineage>
        <taxon>Bacteria</taxon>
        <taxon>Candidatus Woykeibacteriota</taxon>
    </lineage>
</organism>
<evidence type="ECO:0000259" key="1">
    <source>
        <dbReference type="SMART" id="SM01321"/>
    </source>
</evidence>